<dbReference type="AlphaFoldDB" id="A0A3M0CVQ6"/>
<dbReference type="InParanoid" id="A0A3M0CVQ6"/>
<protein>
    <submittedName>
        <fullName evidence="2">Peptidase M23-like protein</fullName>
    </submittedName>
</protein>
<dbReference type="Gene3D" id="2.70.70.10">
    <property type="entry name" value="Glucose Permease (Domain IIA)"/>
    <property type="match status" value="1"/>
</dbReference>
<dbReference type="PANTHER" id="PTHR21666">
    <property type="entry name" value="PEPTIDASE-RELATED"/>
    <property type="match status" value="1"/>
</dbReference>
<organism evidence="2 3">
    <name type="scientific">Eilatimonas milleporae</name>
    <dbReference type="NCBI Taxonomy" id="911205"/>
    <lineage>
        <taxon>Bacteria</taxon>
        <taxon>Pseudomonadati</taxon>
        <taxon>Pseudomonadota</taxon>
        <taxon>Alphaproteobacteria</taxon>
        <taxon>Kordiimonadales</taxon>
        <taxon>Kordiimonadaceae</taxon>
        <taxon>Eilatimonas</taxon>
    </lineage>
</organism>
<dbReference type="CDD" id="cd12797">
    <property type="entry name" value="M23_peptidase"/>
    <property type="match status" value="1"/>
</dbReference>
<gene>
    <name evidence="2" type="ORF">BXY39_1811</name>
</gene>
<dbReference type="RefSeq" id="WP_211332158.1">
    <property type="nucleotide sequence ID" value="NZ_REFR01000011.1"/>
</dbReference>
<dbReference type="InterPro" id="IPR011055">
    <property type="entry name" value="Dup_hybrid_motif"/>
</dbReference>
<dbReference type="EMBL" id="REFR01000011">
    <property type="protein sequence ID" value="RMB07723.1"/>
    <property type="molecule type" value="Genomic_DNA"/>
</dbReference>
<sequence length="365" mass="39266">MGSALIAAFAGWADSVAQQADPLAGAPVLERPIDCLASPGGRCWIQTFMDHDLEDGVSDSYCGSRTDNRSNRFGQAHQGLDIGPLDWAAWDTDIRVLAAAAGTVRGTRDGLADAQVTKDGRDALEPQACGNGVRIDHGGGWQTMYCHLKQGSVSVSQGQRVEAGQPLGLVGSSGLSSFPHLHFQVMRQEGTDDPATRRLIPYDPYTGAALTEPCVVRRRPLWSAAALRDLPYTHLHIIKFGFAGQAPNFQNLLKDLRPMDSFTPKEGQPLYAFAYTAGTAPGDTIKLHVEDGRGRTLLSGTLPLKKRAGRHWAAADVTQGRSFKRLKTAEGAWPDGPYRLVVSVVDSSRDGVEEASTLLELNPAP</sequence>
<dbReference type="InterPro" id="IPR050570">
    <property type="entry name" value="Cell_wall_metabolism_enzyme"/>
</dbReference>
<evidence type="ECO:0000313" key="3">
    <source>
        <dbReference type="Proteomes" id="UP000271227"/>
    </source>
</evidence>
<keyword evidence="3" id="KW-1185">Reference proteome</keyword>
<evidence type="ECO:0000313" key="2">
    <source>
        <dbReference type="EMBL" id="RMB07723.1"/>
    </source>
</evidence>
<reference evidence="2 3" key="1">
    <citation type="submission" date="2018-10" db="EMBL/GenBank/DDBJ databases">
        <title>Genomic Encyclopedia of Archaeal and Bacterial Type Strains, Phase II (KMG-II): from individual species to whole genera.</title>
        <authorList>
            <person name="Goeker M."/>
        </authorList>
    </citation>
    <scope>NUCLEOTIDE SEQUENCE [LARGE SCALE GENOMIC DNA]</scope>
    <source>
        <strain evidence="2 3">DSM 25217</strain>
    </source>
</reference>
<dbReference type="PANTHER" id="PTHR21666:SF270">
    <property type="entry name" value="MUREIN HYDROLASE ACTIVATOR ENVC"/>
    <property type="match status" value="1"/>
</dbReference>
<comment type="caution">
    <text evidence="2">The sequence shown here is derived from an EMBL/GenBank/DDBJ whole genome shotgun (WGS) entry which is preliminary data.</text>
</comment>
<dbReference type="GO" id="GO:0004222">
    <property type="term" value="F:metalloendopeptidase activity"/>
    <property type="evidence" value="ECO:0007669"/>
    <property type="project" value="TreeGrafter"/>
</dbReference>
<evidence type="ECO:0000259" key="1">
    <source>
        <dbReference type="Pfam" id="PF01551"/>
    </source>
</evidence>
<dbReference type="Pfam" id="PF01551">
    <property type="entry name" value="Peptidase_M23"/>
    <property type="match status" value="1"/>
</dbReference>
<dbReference type="InterPro" id="IPR016047">
    <property type="entry name" value="M23ase_b-sheet_dom"/>
</dbReference>
<dbReference type="SUPFAM" id="SSF51261">
    <property type="entry name" value="Duplicated hybrid motif"/>
    <property type="match status" value="1"/>
</dbReference>
<dbReference type="Proteomes" id="UP000271227">
    <property type="component" value="Unassembled WGS sequence"/>
</dbReference>
<accession>A0A3M0CVQ6</accession>
<feature type="domain" description="M23ase beta-sheet core" evidence="1">
    <location>
        <begin position="91"/>
        <end position="190"/>
    </location>
</feature>
<name>A0A3M0CVQ6_9PROT</name>
<proteinExistence type="predicted"/>